<keyword evidence="3" id="KW-1133">Transmembrane helix</keyword>
<evidence type="ECO:0000313" key="6">
    <source>
        <dbReference type="EMBL" id="SHE59729.1"/>
    </source>
</evidence>
<feature type="region of interest" description="Disordered" evidence="2">
    <location>
        <begin position="58"/>
        <end position="85"/>
    </location>
</feature>
<protein>
    <recommendedName>
        <fullName evidence="4">DUF4236 domain-containing protein</fullName>
    </recommendedName>
</protein>
<evidence type="ECO:0000313" key="8">
    <source>
        <dbReference type="Proteomes" id="UP000184204"/>
    </source>
</evidence>
<reference evidence="6" key="4">
    <citation type="submission" date="2016-11" db="EMBL/GenBank/DDBJ databases">
        <authorList>
            <person name="Varghese N."/>
            <person name="Submissions S."/>
        </authorList>
    </citation>
    <scope>NUCLEOTIDE SEQUENCE</scope>
    <source>
        <strain evidence="6">DSM 1682</strain>
    </source>
</reference>
<evidence type="ECO:0000256" key="1">
    <source>
        <dbReference type="SAM" id="Coils"/>
    </source>
</evidence>
<evidence type="ECO:0000259" key="4">
    <source>
        <dbReference type="Pfam" id="PF14020"/>
    </source>
</evidence>
<sequence length="394" mass="43683">MGFRFRKSIKIAPGIKLNLSKRGVGMSVGTKGARVSLNSKGKVTKSFSIPGTGISHVTTTSLKPSKKKEKKAKEGGSALSENNYSYSPYSNENNATPTEIYSNFSGGGNLPPKKFKRWMIYVAITLIATLINVRLFFPAVFIQSIFHLLHVKKDLLNHPNSKRYTFITIGVIIFSTIGLFVHTFASPSIPVETIALSVGNDTMDINENQFVQLHYTPENADISEIRFEVTDDSLAEISKLENGELELKTFSNEGDLSILAETSDIKSNELLVTIVDKEKQEAERLAAEKKAEEERIAAEKKAEEERLVAEKKAEEERIAAEQKAEAERLAAEQKAASETVRVTNTQKSNGRTIYVTPTGKRYHYDDSCNGGHYTESTLEEALSRGLTPCKKCVY</sequence>
<organism evidence="6 8">
    <name type="scientific">Anaerotignum propionicum DSM 1682</name>
    <dbReference type="NCBI Taxonomy" id="991789"/>
    <lineage>
        <taxon>Bacteria</taxon>
        <taxon>Bacillati</taxon>
        <taxon>Bacillota</taxon>
        <taxon>Clostridia</taxon>
        <taxon>Lachnospirales</taxon>
        <taxon>Anaerotignaceae</taxon>
        <taxon>Anaerotignum</taxon>
    </lineage>
</organism>
<reference evidence="5 7" key="1">
    <citation type="journal article" date="2016" name="Genome Announc.">
        <title>Complete Genome Sequence of the Amino Acid-Fermenting Clostridium propionicum X2 (DSM 1682).</title>
        <authorList>
            <person name="Poehlein A."/>
            <person name="Schlien K."/>
            <person name="Chowdhury N.P."/>
            <person name="Gottschalk G."/>
            <person name="Buckel W."/>
            <person name="Daniel R."/>
        </authorList>
    </citation>
    <scope>NUCLEOTIDE SEQUENCE [LARGE SCALE GENOMIC DNA]</scope>
    <source>
        <strain evidence="5 7">X2</strain>
    </source>
</reference>
<feature type="domain" description="DUF4236" evidence="4">
    <location>
        <begin position="3"/>
        <end position="55"/>
    </location>
</feature>
<feature type="transmembrane region" description="Helical" evidence="3">
    <location>
        <begin position="166"/>
        <end position="185"/>
    </location>
</feature>
<dbReference type="CDD" id="cd22265">
    <property type="entry name" value="UDM1_RNF168"/>
    <property type="match status" value="1"/>
</dbReference>
<dbReference type="KEGG" id="cpro:CPRO_13640"/>
<proteinExistence type="predicted"/>
<evidence type="ECO:0000313" key="5">
    <source>
        <dbReference type="EMBL" id="AMJ40957.1"/>
    </source>
</evidence>
<dbReference type="Proteomes" id="UP000184204">
    <property type="component" value="Unassembled WGS sequence"/>
</dbReference>
<dbReference type="AlphaFoldDB" id="A0A0X1U7N9"/>
<reference evidence="8" key="3">
    <citation type="submission" date="2016-11" db="EMBL/GenBank/DDBJ databases">
        <authorList>
            <person name="Jaros S."/>
            <person name="Januszkiewicz K."/>
            <person name="Wedrychowicz H."/>
        </authorList>
    </citation>
    <scope>NUCLEOTIDE SEQUENCE [LARGE SCALE GENOMIC DNA]</scope>
    <source>
        <strain evidence="8">DSM 1682</strain>
    </source>
</reference>
<keyword evidence="3" id="KW-0472">Membrane</keyword>
<name>A0A0X1U7N9_ANAPI</name>
<keyword evidence="7" id="KW-1185">Reference proteome</keyword>
<dbReference type="OrthoDB" id="983149at2"/>
<dbReference type="Proteomes" id="UP000068026">
    <property type="component" value="Chromosome"/>
</dbReference>
<dbReference type="EMBL" id="CP014223">
    <property type="protein sequence ID" value="AMJ40957.1"/>
    <property type="molecule type" value="Genomic_DNA"/>
</dbReference>
<gene>
    <name evidence="5" type="ORF">CPRO_13640</name>
    <name evidence="6" type="ORF">SAMN02745151_01175</name>
</gene>
<accession>A0A0X1U7N9</accession>
<reference evidence="7" key="2">
    <citation type="submission" date="2016-01" db="EMBL/GenBank/DDBJ databases">
        <authorList>
            <person name="Poehlein A."/>
            <person name="Schlien K."/>
            <person name="Gottschalk G."/>
            <person name="Buckel W."/>
            <person name="Daniel R."/>
        </authorList>
    </citation>
    <scope>NUCLEOTIDE SEQUENCE [LARGE SCALE GENOMIC DNA]</scope>
    <source>
        <strain evidence="7">X2</strain>
    </source>
</reference>
<feature type="compositionally biased region" description="Low complexity" evidence="2">
    <location>
        <begin position="75"/>
        <end position="85"/>
    </location>
</feature>
<evidence type="ECO:0000313" key="7">
    <source>
        <dbReference type="Proteomes" id="UP000068026"/>
    </source>
</evidence>
<dbReference type="InterPro" id="IPR025330">
    <property type="entry name" value="DUF4236"/>
</dbReference>
<dbReference type="Pfam" id="PF14020">
    <property type="entry name" value="DUF4236"/>
    <property type="match status" value="1"/>
</dbReference>
<evidence type="ECO:0000256" key="2">
    <source>
        <dbReference type="SAM" id="MobiDB-lite"/>
    </source>
</evidence>
<dbReference type="RefSeq" id="WP_066049392.1">
    <property type="nucleotide sequence ID" value="NZ_CP014223.1"/>
</dbReference>
<feature type="coiled-coil region" evidence="1">
    <location>
        <begin position="272"/>
        <end position="339"/>
    </location>
</feature>
<evidence type="ECO:0000256" key="3">
    <source>
        <dbReference type="SAM" id="Phobius"/>
    </source>
</evidence>
<keyword evidence="1" id="KW-0175">Coiled coil</keyword>
<keyword evidence="3" id="KW-0812">Transmembrane</keyword>
<feature type="transmembrane region" description="Helical" evidence="3">
    <location>
        <begin position="118"/>
        <end position="146"/>
    </location>
</feature>
<dbReference type="EMBL" id="FQUA01000004">
    <property type="protein sequence ID" value="SHE59729.1"/>
    <property type="molecule type" value="Genomic_DNA"/>
</dbReference>